<feature type="compositionally biased region" description="Acidic residues" evidence="5">
    <location>
        <begin position="421"/>
        <end position="432"/>
    </location>
</feature>
<feature type="repeat" description="WD" evidence="4">
    <location>
        <begin position="265"/>
        <end position="306"/>
    </location>
</feature>
<dbReference type="PROSITE" id="PS50896">
    <property type="entry name" value="LISH"/>
    <property type="match status" value="1"/>
</dbReference>
<dbReference type="InterPro" id="IPR006594">
    <property type="entry name" value="LisH"/>
</dbReference>
<feature type="repeat" description="WD" evidence="4">
    <location>
        <begin position="544"/>
        <end position="580"/>
    </location>
</feature>
<evidence type="ECO:0000256" key="4">
    <source>
        <dbReference type="PROSITE-ProRule" id="PRU00221"/>
    </source>
</evidence>
<dbReference type="Gene3D" id="2.130.10.10">
    <property type="entry name" value="YVTN repeat-like/Quinoprotein amine dehydrogenase"/>
    <property type="match status" value="3"/>
</dbReference>
<evidence type="ECO:0000313" key="6">
    <source>
        <dbReference type="EMBL" id="KAJ3426915.1"/>
    </source>
</evidence>
<dbReference type="PROSITE" id="PS50082">
    <property type="entry name" value="WD_REPEATS_2"/>
    <property type="match status" value="3"/>
</dbReference>
<evidence type="ECO:0000256" key="2">
    <source>
        <dbReference type="ARBA" id="ARBA00023187"/>
    </source>
</evidence>
<dbReference type="Pfam" id="PF00400">
    <property type="entry name" value="WD40"/>
    <property type="match status" value="4"/>
</dbReference>
<dbReference type="AlphaFoldDB" id="A0AAV7YEC1"/>
<evidence type="ECO:0000256" key="3">
    <source>
        <dbReference type="ARBA" id="ARBA00025801"/>
    </source>
</evidence>
<sequence length="580" mass="67195">MNVEKNDLIQIVLQFLQENELYETKKILQKECKISLNIVPSQETLLLGIEEGKWGEVLTLLEGVTLPLKLYFDLHEEIIVELLILQEKEIATELFKTKLLGDKKTQFNEKIQRRIKRMKKMFTKEQLKPEKYFTDGLDPQQRRKNLSYHVRRATQDTKPSRLLTLIQQGIRSQKQAGEIEKLKGKYDLYSGSFGSEELVTHSDLSNFEVAIRHTIKFNEDIPTCISFSACGKYLLSGSMNGYLEVWNPSTGKLDLSLKYQKNNVLMTHQARVSALCFNDDSSFFVSCTDTGEIKFWHLLTGKCLKMIQLAGEKAISNVCFTKDQKKIVVSTNEGKLLCYGLTSGTKIKEFHSHDSFINSFCFTYNYKTIISCGADSRIKLSKTKSAREKGNFRIPQEKLKYNERTKSMEIIPDNDGKFDNNNDDDDEEEDGIDYNNNERGKHNKEQKGLLVSKNLDFQENTINNVIHLINYKKTILVCNRSPVIYLMSFDGEILFKFYSPRMNLKSCNFLMCAISSDQEHIYAIDEHNYLFYINLNKKTIEQKIKLHKKEILDLQINPINNNIVTCSEDSFIKIWKMSDK</sequence>
<evidence type="ECO:0000256" key="1">
    <source>
        <dbReference type="ARBA" id="ARBA00022664"/>
    </source>
</evidence>
<feature type="repeat" description="WD" evidence="4">
    <location>
        <begin position="215"/>
        <end position="256"/>
    </location>
</feature>
<keyword evidence="2" id="KW-0508">mRNA splicing</keyword>
<dbReference type="InterPro" id="IPR015943">
    <property type="entry name" value="WD40/YVTN_repeat-like_dom_sf"/>
</dbReference>
<name>A0AAV7YEC1_9EUKA</name>
<dbReference type="PROSITE" id="PS50294">
    <property type="entry name" value="WD_REPEATS_REGION"/>
    <property type="match status" value="2"/>
</dbReference>
<dbReference type="SMART" id="SM00320">
    <property type="entry name" value="WD40"/>
    <property type="match status" value="5"/>
</dbReference>
<feature type="compositionally biased region" description="Basic and acidic residues" evidence="5">
    <location>
        <begin position="436"/>
        <end position="445"/>
    </location>
</feature>
<dbReference type="InterPro" id="IPR045184">
    <property type="entry name" value="SMU1"/>
</dbReference>
<dbReference type="PANTHER" id="PTHR22848">
    <property type="entry name" value="WD40 REPEAT PROTEIN"/>
    <property type="match status" value="1"/>
</dbReference>
<dbReference type="EMBL" id="JANTQA010000063">
    <property type="protein sequence ID" value="KAJ3426915.1"/>
    <property type="molecule type" value="Genomic_DNA"/>
</dbReference>
<dbReference type="GO" id="GO:0000398">
    <property type="term" value="P:mRNA splicing, via spliceosome"/>
    <property type="evidence" value="ECO:0007669"/>
    <property type="project" value="InterPro"/>
</dbReference>
<dbReference type="InterPro" id="IPR036322">
    <property type="entry name" value="WD40_repeat_dom_sf"/>
</dbReference>
<feature type="region of interest" description="Disordered" evidence="5">
    <location>
        <begin position="410"/>
        <end position="445"/>
    </location>
</feature>
<keyword evidence="1" id="KW-0507">mRNA processing</keyword>
<comment type="caution">
    <text evidence="6">The sequence shown here is derived from an EMBL/GenBank/DDBJ whole genome shotgun (WGS) entry which is preliminary data.</text>
</comment>
<comment type="similarity">
    <text evidence="3">Belongs to the WD repeat SMU1 family.</text>
</comment>
<dbReference type="SMART" id="SM00667">
    <property type="entry name" value="LisH"/>
    <property type="match status" value="1"/>
</dbReference>
<proteinExistence type="inferred from homology"/>
<gene>
    <name evidence="6" type="ORF">M0812_26486</name>
</gene>
<reference evidence="6" key="1">
    <citation type="submission" date="2022-08" db="EMBL/GenBank/DDBJ databases">
        <title>Novel sulphate-reducing endosymbionts in the free-living metamonad Anaeramoeba.</title>
        <authorList>
            <person name="Jerlstrom-Hultqvist J."/>
            <person name="Cepicka I."/>
            <person name="Gallot-Lavallee L."/>
            <person name="Salas-Leiva D."/>
            <person name="Curtis B.A."/>
            <person name="Zahonova K."/>
            <person name="Pipaliya S."/>
            <person name="Dacks J."/>
            <person name="Roger A.J."/>
        </authorList>
    </citation>
    <scope>NUCLEOTIDE SEQUENCE</scope>
    <source>
        <strain evidence="6">Busselton2</strain>
    </source>
</reference>
<protein>
    <submittedName>
        <fullName evidence="6">Wd40 repeat-containing protein smu1</fullName>
    </submittedName>
</protein>
<organism evidence="6 7">
    <name type="scientific">Anaeramoeba flamelloides</name>
    <dbReference type="NCBI Taxonomy" id="1746091"/>
    <lineage>
        <taxon>Eukaryota</taxon>
        <taxon>Metamonada</taxon>
        <taxon>Anaeramoebidae</taxon>
        <taxon>Anaeramoeba</taxon>
    </lineage>
</organism>
<accession>A0AAV7YEC1</accession>
<keyword evidence="4" id="KW-0853">WD repeat</keyword>
<evidence type="ECO:0000256" key="5">
    <source>
        <dbReference type="SAM" id="MobiDB-lite"/>
    </source>
</evidence>
<evidence type="ECO:0000313" key="7">
    <source>
        <dbReference type="Proteomes" id="UP001146793"/>
    </source>
</evidence>
<dbReference type="SUPFAM" id="SSF50978">
    <property type="entry name" value="WD40 repeat-like"/>
    <property type="match status" value="1"/>
</dbReference>
<dbReference type="InterPro" id="IPR001680">
    <property type="entry name" value="WD40_rpt"/>
</dbReference>
<dbReference type="Proteomes" id="UP001146793">
    <property type="component" value="Unassembled WGS sequence"/>
</dbReference>